<dbReference type="Pfam" id="PF22336">
    <property type="entry name" value="RhiE-like_linker"/>
    <property type="match status" value="1"/>
</dbReference>
<feature type="non-terminal residue" evidence="2">
    <location>
        <position position="1"/>
    </location>
</feature>
<accession>A0A7K3RYC6</accession>
<organism evidence="2 3">
    <name type="scientific">Streptomyces parvus</name>
    <dbReference type="NCBI Taxonomy" id="66428"/>
    <lineage>
        <taxon>Bacteria</taxon>
        <taxon>Bacillati</taxon>
        <taxon>Actinomycetota</taxon>
        <taxon>Actinomycetes</taxon>
        <taxon>Kitasatosporales</taxon>
        <taxon>Streptomycetaceae</taxon>
        <taxon>Streptomyces</taxon>
    </lineage>
</organism>
<reference evidence="2 3" key="1">
    <citation type="submission" date="2020-01" db="EMBL/GenBank/DDBJ databases">
        <title>Insect and environment-associated Actinomycetes.</title>
        <authorList>
            <person name="Currrie C."/>
            <person name="Chevrette M."/>
            <person name="Carlson C."/>
            <person name="Stubbendieck R."/>
            <person name="Wendt-Pienkowski E."/>
        </authorList>
    </citation>
    <scope>NUCLEOTIDE SEQUENCE [LARGE SCALE GENOMIC DNA]</scope>
    <source>
        <strain evidence="2 3">SID7590</strain>
    </source>
</reference>
<dbReference type="Gene3D" id="3.30.70.3290">
    <property type="match status" value="1"/>
</dbReference>
<dbReference type="EMBL" id="JAAGMP010000795">
    <property type="protein sequence ID" value="NEC20033.1"/>
    <property type="molecule type" value="Genomic_DNA"/>
</dbReference>
<dbReference type="RefSeq" id="WP_164203547.1">
    <property type="nucleotide sequence ID" value="NZ_JAAGMP010000795.1"/>
</dbReference>
<dbReference type="AlphaFoldDB" id="A0A7K3RYC6"/>
<gene>
    <name evidence="2" type="ORF">G3I50_17485</name>
</gene>
<dbReference type="Proteomes" id="UP000469670">
    <property type="component" value="Unassembled WGS sequence"/>
</dbReference>
<proteinExistence type="predicted"/>
<evidence type="ECO:0000313" key="3">
    <source>
        <dbReference type="Proteomes" id="UP000469670"/>
    </source>
</evidence>
<protein>
    <recommendedName>
        <fullName evidence="1">RhiE-like KS-MAT linker domain-containing protein</fullName>
    </recommendedName>
</protein>
<feature type="non-terminal residue" evidence="2">
    <location>
        <position position="100"/>
    </location>
</feature>
<sequence length="100" mass="10126">PAEAIEPDEPLADLGFDAPGLQELGEAIGVRPTPGPDSTVAELAALAEGDEAGGGARGGGGDRFHALTDLAYTSQVGRTPMAHRLAVIASDLPELRAALR</sequence>
<evidence type="ECO:0000313" key="2">
    <source>
        <dbReference type="EMBL" id="NEC20033.1"/>
    </source>
</evidence>
<comment type="caution">
    <text evidence="2">The sequence shown here is derived from an EMBL/GenBank/DDBJ whole genome shotgun (WGS) entry which is preliminary data.</text>
</comment>
<evidence type="ECO:0000259" key="1">
    <source>
        <dbReference type="Pfam" id="PF22336"/>
    </source>
</evidence>
<name>A0A7K3RYC6_9ACTN</name>
<feature type="domain" description="RhiE-like KS-MAT linker" evidence="1">
    <location>
        <begin position="66"/>
        <end position="99"/>
    </location>
</feature>
<dbReference type="InterPro" id="IPR054514">
    <property type="entry name" value="RhiE-like_linker"/>
</dbReference>